<dbReference type="EMBL" id="BOPF01000026">
    <property type="protein sequence ID" value="GIJ49386.1"/>
    <property type="molecule type" value="Genomic_DNA"/>
</dbReference>
<evidence type="ECO:0000313" key="1">
    <source>
        <dbReference type="EMBL" id="GIJ49386.1"/>
    </source>
</evidence>
<organism evidence="1 2">
    <name type="scientific">Virgisporangium aliadipatigenens</name>
    <dbReference type="NCBI Taxonomy" id="741659"/>
    <lineage>
        <taxon>Bacteria</taxon>
        <taxon>Bacillati</taxon>
        <taxon>Actinomycetota</taxon>
        <taxon>Actinomycetes</taxon>
        <taxon>Micromonosporales</taxon>
        <taxon>Micromonosporaceae</taxon>
        <taxon>Virgisporangium</taxon>
    </lineage>
</organism>
<sequence>MSNDPFAGPGQPPADLSYLHPDNVRIGSIAVFAGDWAWTGQPPRIPVGFVGTLIDYWNGFAVWLCGREVAEAVVADQQRLRDAERVRLAEEGGGHGSRPRRGRTLPAVVVRR</sequence>
<name>A0A8J3YT75_9ACTN</name>
<protein>
    <submittedName>
        <fullName evidence="1">Uncharacterized protein</fullName>
    </submittedName>
</protein>
<gene>
    <name evidence="1" type="ORF">Val02_62720</name>
</gene>
<comment type="caution">
    <text evidence="1">The sequence shown here is derived from an EMBL/GenBank/DDBJ whole genome shotgun (WGS) entry which is preliminary data.</text>
</comment>
<dbReference type="RefSeq" id="WP_203902854.1">
    <property type="nucleotide sequence ID" value="NZ_BOPF01000026.1"/>
</dbReference>
<dbReference type="AlphaFoldDB" id="A0A8J3YT75"/>
<reference evidence="1" key="1">
    <citation type="submission" date="2021-01" db="EMBL/GenBank/DDBJ databases">
        <title>Whole genome shotgun sequence of Virgisporangium aliadipatigenens NBRC 105644.</title>
        <authorList>
            <person name="Komaki H."/>
            <person name="Tamura T."/>
        </authorList>
    </citation>
    <scope>NUCLEOTIDE SEQUENCE</scope>
    <source>
        <strain evidence="1">NBRC 105644</strain>
    </source>
</reference>
<keyword evidence="2" id="KW-1185">Reference proteome</keyword>
<accession>A0A8J3YT75</accession>
<proteinExistence type="predicted"/>
<evidence type="ECO:0000313" key="2">
    <source>
        <dbReference type="Proteomes" id="UP000619260"/>
    </source>
</evidence>
<dbReference type="Proteomes" id="UP000619260">
    <property type="component" value="Unassembled WGS sequence"/>
</dbReference>